<dbReference type="Proteomes" id="UP000177187">
    <property type="component" value="Unassembled WGS sequence"/>
</dbReference>
<evidence type="ECO:0000313" key="2">
    <source>
        <dbReference type="EMBL" id="OGD76768.1"/>
    </source>
</evidence>
<gene>
    <name evidence="2" type="ORF">A2Y64_04505</name>
</gene>
<dbReference type="PANTHER" id="PTHR37835">
    <property type="entry name" value="ALPHA-CLOSTRIPAIN"/>
    <property type="match status" value="1"/>
</dbReference>
<dbReference type="InterPro" id="IPR013783">
    <property type="entry name" value="Ig-like_fold"/>
</dbReference>
<feature type="signal peptide" evidence="1">
    <location>
        <begin position="1"/>
        <end position="19"/>
    </location>
</feature>
<accession>A0A1F5FAX0</accession>
<organism evidence="2 3">
    <name type="scientific">Candidatus Coatesbacteria bacterium RBG_13_66_14</name>
    <dbReference type="NCBI Taxonomy" id="1817816"/>
    <lineage>
        <taxon>Bacteria</taxon>
        <taxon>Candidatus Coatesiibacteriota</taxon>
    </lineage>
</organism>
<protein>
    <submittedName>
        <fullName evidence="2">Uncharacterized protein</fullName>
    </submittedName>
</protein>
<sequence length="840" mass="91196">MKKLLLVISLLTLPLAALAGSWTVMVWMNNQNNLKTYGWDDVNEMEDCNYSAYPDGVDVIVMVGWDPDNHTRLFHIETDPGGYSGGDYEDIISTQITGHGIWAGDLADMDDPQIFENFVGWVTDNYPADNFLLSAWDHGSGIFLQDETKDWIDRGMCSDLKIWEIGEALENVGEFIDVIGFDVCLGGQVENGYQYLGDAGICIASEDSEPGDGWDYQAFNIFEQDASVTPEEIAARIVNDYLDFYGGGVTQAAQDVKNWPTVIDQDWADLCQSLFDNCYTYQNRITAARSSADYWNTADDRDLYQFVEALAGDGSLPGDLSTKAAQVVADLEDYIVAGGMHNPLDSGDGMAIYFPTNGSDHPNWTTYTTLIDFSDTLWDEFLEMYADPYPVLPVAITFDSVVYDDSVGGNGDGKLDPGETIDATVTLVNEGTETATGVAATLAIDDAYFTVSDASGDFGSIPPGGTASDAFRFIVGSFCPDHYFAYADLAITADGGYSTESTFGIVIGVGFEDDVESGEGLWTHGGTGDQWHVSTEGAHSPTHSWKCGDTGSGGYGNGQNSWIKTCPIYVDADHDELTFWTSYELESGYDFVYLDVSVDGGAWVQKDVFSGINLDWTSKRYDFSAYTGDIVEVRFRFFSDGGLALEGFYFDDVRVAEQTSDIGSVAFSGEAVDEGVLLAWRADNPAEITGVNVLREEKGGYIRLNEIPLTGGRYLDLDASTGSLYRYKLEALGADGSRSFFGPIEVSGPGAGARVTRLEPCYPCPAGTFATVPFTLAADGTVRIDVYDLAGRLVDTVARGEFTAGRHEVAWETDGVANGVYLIRLTGGGATATQRVVVSR</sequence>
<evidence type="ECO:0000256" key="1">
    <source>
        <dbReference type="SAM" id="SignalP"/>
    </source>
</evidence>
<dbReference type="Gene3D" id="3.40.50.11970">
    <property type="match status" value="1"/>
</dbReference>
<dbReference type="AlphaFoldDB" id="A0A1F5FAX0"/>
<dbReference type="EMBL" id="MFAF01000066">
    <property type="protein sequence ID" value="OGD76768.1"/>
    <property type="molecule type" value="Genomic_DNA"/>
</dbReference>
<comment type="caution">
    <text evidence="2">The sequence shown here is derived from an EMBL/GenBank/DDBJ whole genome shotgun (WGS) entry which is preliminary data.</text>
</comment>
<dbReference type="Gene3D" id="2.60.120.260">
    <property type="entry name" value="Galactose-binding domain-like"/>
    <property type="match status" value="1"/>
</dbReference>
<keyword evidence="1" id="KW-0732">Signal</keyword>
<dbReference type="InterPro" id="IPR026444">
    <property type="entry name" value="Secre_tail"/>
</dbReference>
<dbReference type="NCBIfam" id="TIGR04183">
    <property type="entry name" value="Por_Secre_tail"/>
    <property type="match status" value="1"/>
</dbReference>
<dbReference type="Pfam" id="PF03415">
    <property type="entry name" value="Peptidase_C11"/>
    <property type="match status" value="1"/>
</dbReference>
<dbReference type="Gene3D" id="2.60.40.10">
    <property type="entry name" value="Immunoglobulins"/>
    <property type="match status" value="1"/>
</dbReference>
<dbReference type="InterPro" id="IPR005077">
    <property type="entry name" value="Peptidase_C11"/>
</dbReference>
<feature type="chain" id="PRO_5009518534" evidence="1">
    <location>
        <begin position="20"/>
        <end position="840"/>
    </location>
</feature>
<evidence type="ECO:0000313" key="3">
    <source>
        <dbReference type="Proteomes" id="UP000177187"/>
    </source>
</evidence>
<dbReference type="Pfam" id="PF20773">
    <property type="entry name" value="InhA-like_MAM"/>
    <property type="match status" value="1"/>
</dbReference>
<reference evidence="2 3" key="1">
    <citation type="journal article" date="2016" name="Nat. Commun.">
        <title>Thousands of microbial genomes shed light on interconnected biogeochemical processes in an aquifer system.</title>
        <authorList>
            <person name="Anantharaman K."/>
            <person name="Brown C.T."/>
            <person name="Hug L.A."/>
            <person name="Sharon I."/>
            <person name="Castelle C.J."/>
            <person name="Probst A.J."/>
            <person name="Thomas B.C."/>
            <person name="Singh A."/>
            <person name="Wilkins M.J."/>
            <person name="Karaoz U."/>
            <person name="Brodie E.L."/>
            <person name="Williams K.H."/>
            <person name="Hubbard S.S."/>
            <person name="Banfield J.F."/>
        </authorList>
    </citation>
    <scope>NUCLEOTIDE SEQUENCE [LARGE SCALE GENOMIC DNA]</scope>
</reference>
<name>A0A1F5FAX0_9BACT</name>
<dbReference type="Gene3D" id="2.60.40.4070">
    <property type="match status" value="1"/>
</dbReference>
<proteinExistence type="predicted"/>
<dbReference type="PANTHER" id="PTHR37835:SF1">
    <property type="entry name" value="ALPHA-CLOSTRIPAIN"/>
    <property type="match status" value="1"/>
</dbReference>
<dbReference type="STRING" id="1817816.A2Y64_04505"/>